<dbReference type="AlphaFoldDB" id="A0A1I2IT33"/>
<accession>A0A1I2IT33</accession>
<gene>
    <name evidence="1" type="ORF">SAMN02745121_08957</name>
</gene>
<evidence type="ECO:0000313" key="2">
    <source>
        <dbReference type="Proteomes" id="UP000199400"/>
    </source>
</evidence>
<organism evidence="1 2">
    <name type="scientific">Nannocystis exedens</name>
    <dbReference type="NCBI Taxonomy" id="54"/>
    <lineage>
        <taxon>Bacteria</taxon>
        <taxon>Pseudomonadati</taxon>
        <taxon>Myxococcota</taxon>
        <taxon>Polyangia</taxon>
        <taxon>Nannocystales</taxon>
        <taxon>Nannocystaceae</taxon>
        <taxon>Nannocystis</taxon>
    </lineage>
</organism>
<reference evidence="2" key="1">
    <citation type="submission" date="2016-10" db="EMBL/GenBank/DDBJ databases">
        <authorList>
            <person name="Varghese N."/>
            <person name="Submissions S."/>
        </authorList>
    </citation>
    <scope>NUCLEOTIDE SEQUENCE [LARGE SCALE GENOMIC DNA]</scope>
    <source>
        <strain evidence="2">ATCC 25963</strain>
    </source>
</reference>
<proteinExistence type="predicted"/>
<sequence length="156" mass="16639">MKLRAAALLALLCFACKDDEDPAEDSVDPRCKTLCTVQEPAVSFGQFDVCSPASVEQCERDCAMRVADVSTSCGSCQLEKASFEAPYIDIYGQHLVCEDGGCVIEGPKGSCPVSNNNGVGMAKEECLRQIFPSNEVECAPSYRDITECSALCGSTS</sequence>
<dbReference type="RefSeq" id="WP_170135353.1">
    <property type="nucleotide sequence ID" value="NZ_FOMX01000083.1"/>
</dbReference>
<protein>
    <submittedName>
        <fullName evidence="1">Uncharacterized protein</fullName>
    </submittedName>
</protein>
<evidence type="ECO:0000313" key="1">
    <source>
        <dbReference type="EMBL" id="SFF45434.1"/>
    </source>
</evidence>
<dbReference type="Proteomes" id="UP000199400">
    <property type="component" value="Unassembled WGS sequence"/>
</dbReference>
<keyword evidence="2" id="KW-1185">Reference proteome</keyword>
<name>A0A1I2IT33_9BACT</name>
<dbReference type="EMBL" id="FOMX01000083">
    <property type="protein sequence ID" value="SFF45434.1"/>
    <property type="molecule type" value="Genomic_DNA"/>
</dbReference>